<dbReference type="AlphaFoldDB" id="A0A6P3YHK2"/>
<evidence type="ECO:0000313" key="5">
    <source>
        <dbReference type="Proteomes" id="UP000515204"/>
    </source>
</evidence>
<evidence type="ECO:0000313" key="6">
    <source>
        <dbReference type="RefSeq" id="XP_014489292.1"/>
    </source>
</evidence>
<evidence type="ECO:0000256" key="3">
    <source>
        <dbReference type="ARBA" id="ARBA00025745"/>
    </source>
</evidence>
<keyword evidence="2 4" id="KW-0143">Chaperone</keyword>
<protein>
    <recommendedName>
        <fullName evidence="1 4">Proteasome assembly chaperone 2</fullName>
    </recommendedName>
</protein>
<dbReference type="Pfam" id="PF09754">
    <property type="entry name" value="PAC2"/>
    <property type="match status" value="1"/>
</dbReference>
<evidence type="ECO:0000256" key="1">
    <source>
        <dbReference type="ARBA" id="ARBA00019186"/>
    </source>
</evidence>
<evidence type="ECO:0000256" key="2">
    <source>
        <dbReference type="ARBA" id="ARBA00023186"/>
    </source>
</evidence>
<dbReference type="GO" id="GO:0000502">
    <property type="term" value="C:proteasome complex"/>
    <property type="evidence" value="ECO:0007669"/>
    <property type="project" value="UniProtKB-KW"/>
</dbReference>
<dbReference type="InterPro" id="IPR038389">
    <property type="entry name" value="PSMG2_sf"/>
</dbReference>
<proteinExistence type="inferred from homology"/>
<evidence type="ECO:0000256" key="4">
    <source>
        <dbReference type="PIRNR" id="PIRNR010044"/>
    </source>
</evidence>
<dbReference type="PANTHER" id="PTHR12970">
    <property type="entry name" value="PROTEASOME ASSEMBLY CHAPERONE 2"/>
    <property type="match status" value="1"/>
</dbReference>
<dbReference type="KEGG" id="dqu:106752245"/>
<comment type="similarity">
    <text evidence="3 4">Belongs to the PSMG2 family.</text>
</comment>
<gene>
    <name evidence="6" type="primary">LOC106752245</name>
</gene>
<dbReference type="GO" id="GO:0005829">
    <property type="term" value="C:cytosol"/>
    <property type="evidence" value="ECO:0007669"/>
    <property type="project" value="TreeGrafter"/>
</dbReference>
<comment type="function">
    <text evidence="4">Chaperone protein which promotes assembly of the 20S proteasome as part of a heterodimer with PSMG1.</text>
</comment>
<dbReference type="RefSeq" id="XP_014489292.1">
    <property type="nucleotide sequence ID" value="XM_014633806.1"/>
</dbReference>
<dbReference type="PIRSF" id="PIRSF010044">
    <property type="entry name" value="UCP010044"/>
    <property type="match status" value="1"/>
</dbReference>
<keyword evidence="6" id="KW-0647">Proteasome</keyword>
<keyword evidence="5" id="KW-1185">Reference proteome</keyword>
<comment type="subunit">
    <text evidence="4">Forms a heterodimer with PSMG1.</text>
</comment>
<dbReference type="Proteomes" id="UP000515204">
    <property type="component" value="Unplaced"/>
</dbReference>
<dbReference type="GO" id="GO:0043248">
    <property type="term" value="P:proteasome assembly"/>
    <property type="evidence" value="ECO:0007669"/>
    <property type="project" value="TreeGrafter"/>
</dbReference>
<dbReference type="GO" id="GO:0005634">
    <property type="term" value="C:nucleus"/>
    <property type="evidence" value="ECO:0007669"/>
    <property type="project" value="TreeGrafter"/>
</dbReference>
<sequence>MIKITQDINLENYTLILPSVAVGNVGQLSVDLLISNLNLRKIGQIFSPAFVPIVGANAYDEQSKDLITAIDIYGGIKERLVVIQIRSPYVNDLTKFFNELELFVVERKIAQVIILTSSYDYERREIVPQHLKLRYIASPGVHSENDKLFRDLNWIEHKSKCVSDTNREEKLRIPGGGFARSMFDSLSSANIPCAVLFKFCSEGDNIADAVALVYYLDQWIRVLGSNSDGSNDSLKYPPSWKHLFGKPLQYDMY</sequence>
<reference evidence="6" key="1">
    <citation type="submission" date="2025-08" db="UniProtKB">
        <authorList>
            <consortium name="RefSeq"/>
        </authorList>
    </citation>
    <scope>IDENTIFICATION</scope>
</reference>
<organism evidence="5 6">
    <name type="scientific">Dinoponera quadriceps</name>
    <name type="common">South American ant</name>
    <dbReference type="NCBI Taxonomy" id="609295"/>
    <lineage>
        <taxon>Eukaryota</taxon>
        <taxon>Metazoa</taxon>
        <taxon>Ecdysozoa</taxon>
        <taxon>Arthropoda</taxon>
        <taxon>Hexapoda</taxon>
        <taxon>Insecta</taxon>
        <taxon>Pterygota</taxon>
        <taxon>Neoptera</taxon>
        <taxon>Endopterygota</taxon>
        <taxon>Hymenoptera</taxon>
        <taxon>Apocrita</taxon>
        <taxon>Aculeata</taxon>
        <taxon>Formicoidea</taxon>
        <taxon>Formicidae</taxon>
        <taxon>Ponerinae</taxon>
        <taxon>Ponerini</taxon>
        <taxon>Dinoponera</taxon>
    </lineage>
</organism>
<dbReference type="GeneID" id="106752245"/>
<accession>A0A6P3YHK2</accession>
<name>A0A6P3YHK2_DINQU</name>
<dbReference type="PANTHER" id="PTHR12970:SF1">
    <property type="entry name" value="PROTEASOME ASSEMBLY CHAPERONE 2"/>
    <property type="match status" value="1"/>
</dbReference>
<dbReference type="InterPro" id="IPR019151">
    <property type="entry name" value="Proteasome_assmbl_chaperone_2"/>
</dbReference>
<dbReference type="OrthoDB" id="10260712at2759"/>
<dbReference type="Gene3D" id="3.40.50.10900">
    <property type="entry name" value="PAC-like subunit"/>
    <property type="match status" value="1"/>
</dbReference>
<dbReference type="InterPro" id="IPR016562">
    <property type="entry name" value="Proteasome_assmbl_chp_2_euk"/>
</dbReference>